<dbReference type="KEGG" id="crx:CRECT_1936"/>
<evidence type="ECO:0000313" key="3">
    <source>
        <dbReference type="Proteomes" id="UP000502377"/>
    </source>
</evidence>
<dbReference type="RefSeq" id="WP_002944986.1">
    <property type="nucleotide sequence ID" value="NZ_CP012543.1"/>
</dbReference>
<evidence type="ECO:0000313" key="2">
    <source>
        <dbReference type="EMBL" id="QCD47548.1"/>
    </source>
</evidence>
<evidence type="ECO:0000256" key="1">
    <source>
        <dbReference type="SAM" id="MobiDB-lite"/>
    </source>
</evidence>
<sequence length="1284" mass="146699">MKYTSIVTPNDLARYADMRESQGVIPELIYLLIKQSAPDISECRIPYGDAVNQPGMDGIVDCETGFLEFVPAGKSYWEIGTGKDPQEKASSGFQKRTDELSDEERADSTFVFVTPRSAEANGWDEPKQRAWIKRRQNTGWKRIIIIDGVKLADWLREFPATGRWIAAKIGILPNSSGVITPLEHWDLTKSKFRNCNLIQSQFNGLTLPPELFISSRDKECSALETIFSCEAKKLFIIAESENDVDDFVAAYLMTLEKEKVQKYADKCLFIKDKDTWQAISELRRSHVLVASPRLGLDDEQQNLLALAIEKEHGVIVPFCDASSNGNDDVIDLKSPPSYQIKEILTKAQFPDALAGEFAKIGNRRLSALMRYLVGAAVPSYAKRNTAHELAKACLIGRWDEENKADIQTIEEFVGKSYKEWIEKFRADALRSDSPLALIEGKWKVISRDEAWDALGGLISNDDLARFKNIAISVLEERDPTLDLPKEERYAASVYGKQLNYSRNIRKGISQTLALMGSRPKALSNCSCNEALNTVNFIVRTLLDGANWERWASIDYYLPLLVEAAPSEFLDAVESSLVDISNSPFHEIFEQEGSGIEGRNYMCGLLWALEELAWSPDYLSRVAVILADLASIDPGGSWANRPIRSLVNIFLPWHVQTTAKFDRRKAAIKAVIKDQPKIGWSLLLELLPESYQTTIGTCRPIWRDFIPLDWKDGVFQYEYLEQITALCEFVIDLAKEDVDKFIELIERLSNLPKNVYDFTLDYCLSDSIINLPEEKRYLVWEKLDGIVRRHRKFSDTNWALPEEELCKIENISDSLAPSSPEIKYRYLFNGVAFELLDEDDSYDKQIEKLAKKRNFAIKEILDSGGLIKCMNFAKKVASPFDVGRALGEIEYDLIENELLPTFLDSNDEVEKQVLSGYAQIKFYKIGIDWADMIMQKDQSLEQRAKFLLLLPFNEEVWKMVSNHLGENSEGLYWKNVRVNPYESDGNLNEATEKLLMYGREGAAVICAVHKANKAEINEALAVRSLMSVLNSESGMQELISYSYATYSVVELIKRLQKSKTIDQDVLLKIEFKFFPWLKRFSREKSPTAIEKKLASDPQFFADMIALAFRSEYDKSDNTKEIDENKRYLAQNTYDILYKWKLCPGVKEDGKFDENAFKEWIKEAKRITEETGHIRVARHYIGQISTYAPADPGGLWIHKAVADILDERDADKIRSEFTLALFNQRGMHTFTYGREERELAKKNQEKAKALDAEGFTRFAAAMRKFAEQYTKEAEVEEKRDIYEEYD</sequence>
<proteinExistence type="predicted"/>
<feature type="region of interest" description="Disordered" evidence="1">
    <location>
        <begin position="80"/>
        <end position="101"/>
    </location>
</feature>
<organism evidence="2 3">
    <name type="scientific">Campylobacter rectus</name>
    <name type="common">Wolinella recta</name>
    <dbReference type="NCBI Taxonomy" id="203"/>
    <lineage>
        <taxon>Bacteria</taxon>
        <taxon>Pseudomonadati</taxon>
        <taxon>Campylobacterota</taxon>
        <taxon>Epsilonproteobacteria</taxon>
        <taxon>Campylobacterales</taxon>
        <taxon>Campylobacteraceae</taxon>
        <taxon>Campylobacter</taxon>
    </lineage>
</organism>
<accession>A0A6G5QP91</accession>
<protein>
    <submittedName>
        <fullName evidence="2">Uncharacterized protein</fullName>
    </submittedName>
</protein>
<gene>
    <name evidence="2" type="ORF">CRECT_1936</name>
</gene>
<reference evidence="2 3" key="1">
    <citation type="submission" date="2016-07" db="EMBL/GenBank/DDBJ databases">
        <title>Comparative genomics of the Campylobacter concisus group.</title>
        <authorList>
            <person name="Miller W.G."/>
            <person name="Yee E."/>
            <person name="Chapman M.H."/>
            <person name="Huynh S."/>
            <person name="Bono J.L."/>
            <person name="On S.L.W."/>
            <person name="StLeger J."/>
            <person name="Foster G."/>
            <person name="Parker C.T."/>
        </authorList>
    </citation>
    <scope>NUCLEOTIDE SEQUENCE [LARGE SCALE GENOMIC DNA]</scope>
    <source>
        <strain evidence="2 3">ATCC 33238</strain>
    </source>
</reference>
<name>A0A6G5QP91_CAMRE</name>
<dbReference type="Proteomes" id="UP000502377">
    <property type="component" value="Chromosome"/>
</dbReference>
<dbReference type="EMBL" id="CP012543">
    <property type="protein sequence ID" value="QCD47548.1"/>
    <property type="molecule type" value="Genomic_DNA"/>
</dbReference>